<dbReference type="InterPro" id="IPR008901">
    <property type="entry name" value="ACER"/>
</dbReference>
<dbReference type="PANTHER" id="PTHR46139">
    <property type="entry name" value="ALKALINE CERAMIDASE"/>
    <property type="match status" value="1"/>
</dbReference>
<evidence type="ECO:0000256" key="8">
    <source>
        <dbReference type="PIRSR" id="PIRSR608901-2"/>
    </source>
</evidence>
<evidence type="ECO:0000256" key="6">
    <source>
        <dbReference type="ARBA" id="ARBA00023136"/>
    </source>
</evidence>
<keyword evidence="7" id="KW-0106">Calcium</keyword>
<dbReference type="WBParaSite" id="Pan_g8645.t1">
    <property type="protein sequence ID" value="Pan_g8645.t1"/>
    <property type="gene ID" value="Pan_g8645"/>
</dbReference>
<feature type="transmembrane region" description="Helical" evidence="9">
    <location>
        <begin position="112"/>
        <end position="132"/>
    </location>
</feature>
<dbReference type="AlphaFoldDB" id="A0A7E4WAM6"/>
<keyword evidence="9" id="KW-0443">Lipid metabolism</keyword>
<evidence type="ECO:0000256" key="5">
    <source>
        <dbReference type="ARBA" id="ARBA00022989"/>
    </source>
</evidence>
<evidence type="ECO:0000256" key="2">
    <source>
        <dbReference type="ARBA" id="ARBA00009780"/>
    </source>
</evidence>
<evidence type="ECO:0000313" key="10">
    <source>
        <dbReference type="Proteomes" id="UP000492821"/>
    </source>
</evidence>
<accession>A0A7E4WAM6</accession>
<evidence type="ECO:0000256" key="9">
    <source>
        <dbReference type="RuleBase" id="RU364079"/>
    </source>
</evidence>
<keyword evidence="5 9" id="KW-1133">Transmembrane helix</keyword>
<feature type="binding site" evidence="7">
    <location>
        <position position="94"/>
    </location>
    <ligand>
        <name>Ca(2+)</name>
        <dbReference type="ChEBI" id="CHEBI:29108"/>
    </ligand>
</feature>
<feature type="binding site" evidence="8">
    <location>
        <position position="157"/>
    </location>
    <ligand>
        <name>Zn(2+)</name>
        <dbReference type="ChEBI" id="CHEBI:29105"/>
        <note>catalytic</note>
    </ligand>
</feature>
<comment type="similarity">
    <text evidence="2 9">Belongs to the alkaline ceramidase family.</text>
</comment>
<dbReference type="GO" id="GO:0046872">
    <property type="term" value="F:metal ion binding"/>
    <property type="evidence" value="ECO:0007669"/>
    <property type="project" value="UniProtKB-KW"/>
</dbReference>
<keyword evidence="6 9" id="KW-0472">Membrane</keyword>
<keyword evidence="4 9" id="KW-0378">Hydrolase</keyword>
<comment type="function">
    <text evidence="9">Hydrolyzes the sphingolipid ceramide into sphingosine and free fatty acid.</text>
</comment>
<reference evidence="11" key="2">
    <citation type="submission" date="2020-10" db="UniProtKB">
        <authorList>
            <consortium name="WormBaseParasite"/>
        </authorList>
    </citation>
    <scope>IDENTIFICATION</scope>
</reference>
<sequence>MTVPWMHGVFGSSRAPEPRPRTTYTCIVKLAALELLLSGGVHSYRIKDETKSAYLVTSVRKPPQITMESEDLFTKISKVMSPWFEYESGHAWCESAYKYQTLTFVAEFANTLTNLPIIVLPLVNVAILWRYIKEVNWHIILPHLLLTFNGLASTYYHATLNLFGQLVDELSLVWLINMCLVVYMPVMKWYPQHLKTHINQIRWGIVGLTVAVSGLCFIKPNLNALALMTYSVPSVFVIYYEGSKAGMPAAWSTTWKIFVLWAVATTCWFSDRLLCDVWLYLGIPYLHAIFHLISSVAGYHVFVMFSLVDIKRREAEHKFTPVVKHFPVDRSEWYTVPYITLVDRSQAHAE</sequence>
<evidence type="ECO:0000313" key="11">
    <source>
        <dbReference type="WBParaSite" id="Pan_g8645.t1"/>
    </source>
</evidence>
<feature type="binding site" evidence="7">
    <location>
        <position position="107"/>
    </location>
    <ligand>
        <name>Ca(2+)</name>
        <dbReference type="ChEBI" id="CHEBI:29108"/>
    </ligand>
</feature>
<dbReference type="EC" id="3.5.1.-" evidence="9"/>
<dbReference type="PANTHER" id="PTHR46139:SF3">
    <property type="entry name" value="ALKALINE CERAMIDASE"/>
    <property type="match status" value="1"/>
</dbReference>
<evidence type="ECO:0000256" key="7">
    <source>
        <dbReference type="PIRSR" id="PIRSR608901-1"/>
    </source>
</evidence>
<feature type="transmembrane region" description="Helical" evidence="9">
    <location>
        <begin position="285"/>
        <end position="308"/>
    </location>
</feature>
<comment type="caution">
    <text evidence="9">Lacks conserved residue(s) required for the propagation of feature annotation.</text>
</comment>
<reference evidence="10" key="1">
    <citation type="journal article" date="2013" name="Genetics">
        <title>The draft genome and transcriptome of Panagrellus redivivus are shaped by the harsh demands of a free-living lifestyle.</title>
        <authorList>
            <person name="Srinivasan J."/>
            <person name="Dillman A.R."/>
            <person name="Macchietto M.G."/>
            <person name="Heikkinen L."/>
            <person name="Lakso M."/>
            <person name="Fracchia K.M."/>
            <person name="Antoshechkin I."/>
            <person name="Mortazavi A."/>
            <person name="Wong G."/>
            <person name="Sternberg P.W."/>
        </authorList>
    </citation>
    <scope>NUCLEOTIDE SEQUENCE [LARGE SCALE GENOMIC DNA]</scope>
    <source>
        <strain evidence="10">MT8872</strain>
    </source>
</reference>
<keyword evidence="10" id="KW-1185">Reference proteome</keyword>
<feature type="transmembrane region" description="Helical" evidence="9">
    <location>
        <begin position="139"/>
        <end position="158"/>
    </location>
</feature>
<dbReference type="GO" id="GO:0016020">
    <property type="term" value="C:membrane"/>
    <property type="evidence" value="ECO:0007669"/>
    <property type="project" value="UniProtKB-SubCell"/>
</dbReference>
<comment type="cofactor">
    <cofactor evidence="8">
        <name>Zn(2+)</name>
        <dbReference type="ChEBI" id="CHEBI:29105"/>
    </cofactor>
</comment>
<feature type="binding site" evidence="8">
    <location>
        <position position="291"/>
    </location>
    <ligand>
        <name>Zn(2+)</name>
        <dbReference type="ChEBI" id="CHEBI:29105"/>
        <note>catalytic</note>
    </ligand>
</feature>
<protein>
    <recommendedName>
        <fullName evidence="9">Alkaline ceramidase</fullName>
        <ecNumber evidence="9">3.5.1.-</ecNumber>
    </recommendedName>
</protein>
<keyword evidence="3 9" id="KW-0812">Transmembrane</keyword>
<evidence type="ECO:0000256" key="4">
    <source>
        <dbReference type="ARBA" id="ARBA00022801"/>
    </source>
</evidence>
<comment type="subcellular location">
    <subcellularLocation>
        <location evidence="1">Membrane</location>
        <topology evidence="1">Multi-pass membrane protein</topology>
    </subcellularLocation>
</comment>
<dbReference type="Proteomes" id="UP000492821">
    <property type="component" value="Unassembled WGS sequence"/>
</dbReference>
<proteinExistence type="inferred from homology"/>
<name>A0A7E4WAM6_PANRE</name>
<feature type="transmembrane region" description="Helical" evidence="9">
    <location>
        <begin position="201"/>
        <end position="218"/>
    </location>
</feature>
<evidence type="ECO:0000256" key="3">
    <source>
        <dbReference type="ARBA" id="ARBA00022692"/>
    </source>
</evidence>
<dbReference type="GO" id="GO:0016811">
    <property type="term" value="F:hydrolase activity, acting on carbon-nitrogen (but not peptide) bonds, in linear amides"/>
    <property type="evidence" value="ECO:0007669"/>
    <property type="project" value="InterPro"/>
</dbReference>
<organism evidence="10 11">
    <name type="scientific">Panagrellus redivivus</name>
    <name type="common">Microworm</name>
    <dbReference type="NCBI Taxonomy" id="6233"/>
    <lineage>
        <taxon>Eukaryota</taxon>
        <taxon>Metazoa</taxon>
        <taxon>Ecdysozoa</taxon>
        <taxon>Nematoda</taxon>
        <taxon>Chromadorea</taxon>
        <taxon>Rhabditida</taxon>
        <taxon>Tylenchina</taxon>
        <taxon>Panagrolaimomorpha</taxon>
        <taxon>Panagrolaimoidea</taxon>
        <taxon>Panagrolaimidae</taxon>
        <taxon>Panagrellus</taxon>
    </lineage>
</organism>
<evidence type="ECO:0000256" key="1">
    <source>
        <dbReference type="ARBA" id="ARBA00004141"/>
    </source>
</evidence>
<keyword evidence="7" id="KW-0479">Metal-binding</keyword>
<dbReference type="Pfam" id="PF05875">
    <property type="entry name" value="Ceramidase"/>
    <property type="match status" value="1"/>
</dbReference>
<feature type="binding site" evidence="7">
    <location>
        <position position="92"/>
    </location>
    <ligand>
        <name>Ca(2+)</name>
        <dbReference type="ChEBI" id="CHEBI:29108"/>
    </ligand>
</feature>
<feature type="binding site" evidence="8">
    <location>
        <position position="287"/>
    </location>
    <ligand>
        <name>Zn(2+)</name>
        <dbReference type="ChEBI" id="CHEBI:29105"/>
        <note>catalytic</note>
    </ligand>
</feature>
<dbReference type="GO" id="GO:0046514">
    <property type="term" value="P:ceramide catabolic process"/>
    <property type="evidence" value="ECO:0007669"/>
    <property type="project" value="TreeGrafter"/>
</dbReference>
<feature type="transmembrane region" description="Helical" evidence="9">
    <location>
        <begin position="170"/>
        <end position="189"/>
    </location>
</feature>
<feature type="transmembrane region" description="Helical" evidence="9">
    <location>
        <begin position="254"/>
        <end position="273"/>
    </location>
</feature>
<keyword evidence="8" id="KW-0862">Zinc</keyword>